<dbReference type="AlphaFoldDB" id="A0A0A1Z198"/>
<accession>A0A0A1Z198</accession>
<proteinExistence type="predicted"/>
<dbReference type="GO" id="GO:0006310">
    <property type="term" value="P:DNA recombination"/>
    <property type="evidence" value="ECO:0007669"/>
    <property type="project" value="UniProtKB-KW"/>
</dbReference>
<dbReference type="EMBL" id="ASGY01000121">
    <property type="protein sequence ID" value="KGE66821.1"/>
    <property type="molecule type" value="Genomic_DNA"/>
</dbReference>
<evidence type="ECO:0000256" key="1">
    <source>
        <dbReference type="ARBA" id="ARBA00023172"/>
    </source>
</evidence>
<dbReference type="Proteomes" id="UP000030060">
    <property type="component" value="Unassembled WGS sequence"/>
</dbReference>
<dbReference type="Gene3D" id="1.10.443.10">
    <property type="entry name" value="Intergrase catalytic core"/>
    <property type="match status" value="1"/>
</dbReference>
<keyword evidence="1" id="KW-0233">DNA recombination</keyword>
<dbReference type="GO" id="GO:0015074">
    <property type="term" value="P:DNA integration"/>
    <property type="evidence" value="ECO:0007669"/>
    <property type="project" value="InterPro"/>
</dbReference>
<feature type="compositionally biased region" description="Pro residues" evidence="2">
    <location>
        <begin position="484"/>
        <end position="494"/>
    </location>
</feature>
<dbReference type="RefSeq" id="WP_038847273.1">
    <property type="nucleotide sequence ID" value="NZ_ASGY01000121.1"/>
</dbReference>
<name>A0A0A1Z198_PSEFL</name>
<dbReference type="GO" id="GO:0003677">
    <property type="term" value="F:DNA binding"/>
    <property type="evidence" value="ECO:0007669"/>
    <property type="project" value="InterPro"/>
</dbReference>
<sequence length="494" mass="56838">MPAQNPQKPQTPPRYRKVSLKNVRLWEPCKPEEAFDWIAASDADESQADPYPTRPIHLSDEYAPHLYVILRPDGALWQEGSLYLFESITEQGMSESSAANAAGDLADFMNKMDDSGLDFLNFDGPQSLRPTYRYRATLKSEIMSGARSKGYCNRKIYSVQGLYRWLTTTRNFKPKQPMWVSTTRQIPYTDRHGNTHIKEVISTDLTFKKSKSIPVGKYIIDGGKLCPISRENQDRVMHALFELGNPEMLLVHIVGLTTGMRVQTNLTLRHDSITQGVGDEDDPNKYALYGINVAFEDSPVEAKNSKEQVIMMPAWVHHMLHVYINSDRHKQRAAKSPITEDSQQYIFLTRTGKPYYVAKADEHLFDFSTEKGSALRHFCKKVIDVVKRDNKRFNYQLHDLRATFGMNLIEDNNGDMENGKMNQLELLDTLKNRLNQEDINVTMRYLKYYQDHPRLAQAQSGFEIHLESLVRTEMVKNEKRRANRPPPQPGDTDE</sequence>
<evidence type="ECO:0000313" key="4">
    <source>
        <dbReference type="Proteomes" id="UP000030060"/>
    </source>
</evidence>
<feature type="region of interest" description="Disordered" evidence="2">
    <location>
        <begin position="475"/>
        <end position="494"/>
    </location>
</feature>
<gene>
    <name evidence="3" type="ORF">K814_0116740</name>
</gene>
<reference evidence="3 4" key="1">
    <citation type="journal article" date="2013" name="Genome Announc.">
        <title>Draft Genome Sequence of Pseudomonas fluorescens LMG 5329, a White Line-Inducing Principle-Producing Bioindicator for the Mushroom Pathogen Pseudomonas tolaasii.</title>
        <authorList>
            <person name="Ghequire M.G."/>
            <person name="Rokni-Zadeh H."/>
            <person name="Zarrineh P."/>
            <person name="De Mot R."/>
        </authorList>
    </citation>
    <scope>NUCLEOTIDE SEQUENCE [LARGE SCALE GENOMIC DNA]</scope>
    <source>
        <strain evidence="3 4">LMG 5329</strain>
    </source>
</reference>
<dbReference type="InterPro" id="IPR011010">
    <property type="entry name" value="DNA_brk_join_enz"/>
</dbReference>
<dbReference type="InterPro" id="IPR013762">
    <property type="entry name" value="Integrase-like_cat_sf"/>
</dbReference>
<organism evidence="3 4">
    <name type="scientific">Pseudomonas fluorescens LMG 5329</name>
    <dbReference type="NCBI Taxonomy" id="1324332"/>
    <lineage>
        <taxon>Bacteria</taxon>
        <taxon>Pseudomonadati</taxon>
        <taxon>Pseudomonadota</taxon>
        <taxon>Gammaproteobacteria</taxon>
        <taxon>Pseudomonadales</taxon>
        <taxon>Pseudomonadaceae</taxon>
        <taxon>Pseudomonas</taxon>
    </lineage>
</organism>
<dbReference type="SUPFAM" id="SSF56349">
    <property type="entry name" value="DNA breaking-rejoining enzymes"/>
    <property type="match status" value="1"/>
</dbReference>
<evidence type="ECO:0000256" key="2">
    <source>
        <dbReference type="SAM" id="MobiDB-lite"/>
    </source>
</evidence>
<evidence type="ECO:0000313" key="3">
    <source>
        <dbReference type="EMBL" id="KGE66821.1"/>
    </source>
</evidence>
<protein>
    <submittedName>
        <fullName evidence="3">Integrase</fullName>
    </submittedName>
</protein>
<dbReference type="OrthoDB" id="8823540at2"/>
<comment type="caution">
    <text evidence="3">The sequence shown here is derived from an EMBL/GenBank/DDBJ whole genome shotgun (WGS) entry which is preliminary data.</text>
</comment>